<keyword evidence="4 6" id="KW-0368">Histidine biosynthesis</keyword>
<reference evidence="7 8" key="1">
    <citation type="journal article" date="2015" name="Nature">
        <title>rRNA introns, odd ribosomes, and small enigmatic genomes across a large radiation of phyla.</title>
        <authorList>
            <person name="Brown C.T."/>
            <person name="Hug L.A."/>
            <person name="Thomas B.C."/>
            <person name="Sharon I."/>
            <person name="Castelle C.J."/>
            <person name="Singh A."/>
            <person name="Wilkins M.J."/>
            <person name="Williams K.H."/>
            <person name="Banfield J.F."/>
        </authorList>
    </citation>
    <scope>NUCLEOTIDE SEQUENCE [LARGE SCALE GENOMIC DNA]</scope>
</reference>
<dbReference type="STRING" id="1618481.US54_C0079G0004"/>
<dbReference type="GO" id="GO:0005737">
    <property type="term" value="C:cytoplasm"/>
    <property type="evidence" value="ECO:0007669"/>
    <property type="project" value="UniProtKB-SubCell"/>
</dbReference>
<evidence type="ECO:0000256" key="4">
    <source>
        <dbReference type="ARBA" id="ARBA00023102"/>
    </source>
</evidence>
<proteinExistence type="inferred from homology"/>
<dbReference type="HAMAP" id="MF_00076">
    <property type="entry name" value="HisB"/>
    <property type="match status" value="1"/>
</dbReference>
<dbReference type="InterPro" id="IPR000807">
    <property type="entry name" value="ImidazoleglycerolP_deHydtase"/>
</dbReference>
<dbReference type="NCBIfam" id="NF002111">
    <property type="entry name" value="PRK00951.2-1"/>
    <property type="match status" value="1"/>
</dbReference>
<dbReference type="GO" id="GO:0004424">
    <property type="term" value="F:imidazoleglycerol-phosphate dehydratase activity"/>
    <property type="evidence" value="ECO:0007669"/>
    <property type="project" value="UniProtKB-UniRule"/>
</dbReference>
<dbReference type="PANTHER" id="PTHR23133">
    <property type="entry name" value="IMIDAZOLEGLYCEROL-PHOSPHATE DEHYDRATASE HIS7"/>
    <property type="match status" value="1"/>
</dbReference>
<accession>A0A0G0GYW9</accession>
<evidence type="ECO:0000256" key="1">
    <source>
        <dbReference type="ARBA" id="ARBA00005047"/>
    </source>
</evidence>
<organism evidence="7 8">
    <name type="scientific">Candidatus Roizmanbacteria bacterium GW2011_GWA2_37_7</name>
    <dbReference type="NCBI Taxonomy" id="1618481"/>
    <lineage>
        <taxon>Bacteria</taxon>
        <taxon>Candidatus Roizmaniibacteriota</taxon>
    </lineage>
</organism>
<dbReference type="PATRIC" id="fig|1618481.3.peg.1110"/>
<gene>
    <name evidence="6" type="primary">hisB</name>
    <name evidence="7" type="ORF">US54_C0079G0004</name>
</gene>
<dbReference type="Proteomes" id="UP000034471">
    <property type="component" value="Unassembled WGS sequence"/>
</dbReference>
<evidence type="ECO:0000256" key="6">
    <source>
        <dbReference type="HAMAP-Rule" id="MF_00076"/>
    </source>
</evidence>
<dbReference type="FunFam" id="3.30.230.40:FF:000003">
    <property type="entry name" value="Imidazoleglycerol-phosphate dehydratase HisB"/>
    <property type="match status" value="1"/>
</dbReference>
<dbReference type="PROSITE" id="PS00954">
    <property type="entry name" value="IGP_DEHYDRATASE_1"/>
    <property type="match status" value="1"/>
</dbReference>
<evidence type="ECO:0000256" key="2">
    <source>
        <dbReference type="ARBA" id="ARBA00016664"/>
    </source>
</evidence>
<dbReference type="GO" id="GO:0000105">
    <property type="term" value="P:L-histidine biosynthetic process"/>
    <property type="evidence" value="ECO:0007669"/>
    <property type="project" value="UniProtKB-UniRule"/>
</dbReference>
<keyword evidence="3 6" id="KW-0028">Amino-acid biosynthesis</keyword>
<dbReference type="AlphaFoldDB" id="A0A0G0GYW9"/>
<dbReference type="InterPro" id="IPR038494">
    <property type="entry name" value="IGPD_sf"/>
</dbReference>
<evidence type="ECO:0000256" key="3">
    <source>
        <dbReference type="ARBA" id="ARBA00022605"/>
    </source>
</evidence>
<name>A0A0G0GYW9_9BACT</name>
<dbReference type="UniPathway" id="UPA00031">
    <property type="reaction ID" value="UER00011"/>
</dbReference>
<comment type="caution">
    <text evidence="7">The sequence shown here is derived from an EMBL/GenBank/DDBJ whole genome shotgun (WGS) entry which is preliminary data.</text>
</comment>
<evidence type="ECO:0000256" key="5">
    <source>
        <dbReference type="ARBA" id="ARBA00023239"/>
    </source>
</evidence>
<evidence type="ECO:0000313" key="7">
    <source>
        <dbReference type="EMBL" id="KKQ36128.1"/>
    </source>
</evidence>
<dbReference type="Gene3D" id="3.30.230.40">
    <property type="entry name" value="Imidazole glycerol phosphate dehydratase, domain 1"/>
    <property type="match status" value="2"/>
</dbReference>
<comment type="catalytic activity">
    <reaction evidence="6">
        <text>D-erythro-1-(imidazol-4-yl)glycerol 3-phosphate = 3-(imidazol-4-yl)-2-oxopropyl phosphate + H2O</text>
        <dbReference type="Rhea" id="RHEA:11040"/>
        <dbReference type="ChEBI" id="CHEBI:15377"/>
        <dbReference type="ChEBI" id="CHEBI:57766"/>
        <dbReference type="ChEBI" id="CHEBI:58278"/>
        <dbReference type="EC" id="4.2.1.19"/>
    </reaction>
</comment>
<dbReference type="PANTHER" id="PTHR23133:SF2">
    <property type="entry name" value="IMIDAZOLEGLYCEROL-PHOSPHATE DEHYDRATASE"/>
    <property type="match status" value="1"/>
</dbReference>
<comment type="pathway">
    <text evidence="1 6">Amino-acid biosynthesis; L-histidine biosynthesis; L-histidine from 5-phospho-alpha-D-ribose 1-diphosphate: step 6/9.</text>
</comment>
<dbReference type="NCBIfam" id="NF002114">
    <property type="entry name" value="PRK00951.2-4"/>
    <property type="match status" value="1"/>
</dbReference>
<keyword evidence="5 6" id="KW-0456">Lyase</keyword>
<dbReference type="EC" id="4.2.1.19" evidence="6"/>
<dbReference type="Pfam" id="PF00475">
    <property type="entry name" value="IGPD"/>
    <property type="match status" value="1"/>
</dbReference>
<comment type="similarity">
    <text evidence="6">Belongs to the imidazoleglycerol-phosphate dehydratase family.</text>
</comment>
<dbReference type="EMBL" id="LBTJ01000079">
    <property type="protein sequence ID" value="KKQ36128.1"/>
    <property type="molecule type" value="Genomic_DNA"/>
</dbReference>
<dbReference type="SUPFAM" id="SSF54211">
    <property type="entry name" value="Ribosomal protein S5 domain 2-like"/>
    <property type="match status" value="2"/>
</dbReference>
<dbReference type="FunFam" id="3.30.230.40:FF:000001">
    <property type="entry name" value="Imidazoleglycerol-phosphate dehydratase HisB"/>
    <property type="match status" value="1"/>
</dbReference>
<sequence length="190" mass="21373">MIRKTKETEIEINLEIEGKGKSKIDTKINFLNHMLELFTKHGAFNLEIKAKGDLEVDQHHLVEDIGITLGQAFDQALGDKKGINRAGFFAMPMDEALAILAIDIGGRPYLKFEAKFKENKIGDLDSELIHDFFEAFSNNLKCNIHVRSFEGRTDHHKAEALFKAFGRALKMACSKDKKLKDAIPSTKGLI</sequence>
<keyword evidence="6" id="KW-0963">Cytoplasm</keyword>
<dbReference type="CDD" id="cd07914">
    <property type="entry name" value="IGPD"/>
    <property type="match status" value="1"/>
</dbReference>
<dbReference type="InterPro" id="IPR020568">
    <property type="entry name" value="Ribosomal_Su5_D2-typ_SF"/>
</dbReference>
<dbReference type="InterPro" id="IPR020565">
    <property type="entry name" value="ImidazoleglycerP_deHydtase_CS"/>
</dbReference>
<comment type="subcellular location">
    <subcellularLocation>
        <location evidence="6">Cytoplasm</location>
    </subcellularLocation>
</comment>
<evidence type="ECO:0000313" key="8">
    <source>
        <dbReference type="Proteomes" id="UP000034471"/>
    </source>
</evidence>
<protein>
    <recommendedName>
        <fullName evidence="2 6">Imidazoleglycerol-phosphate dehydratase</fullName>
        <shortName evidence="6">IGPD</shortName>
        <ecNumber evidence="6">4.2.1.19</ecNumber>
    </recommendedName>
</protein>